<reference evidence="10 11" key="1">
    <citation type="journal article" date="2013" name="Genome Announc.">
        <title>Complete Genome Sequence of Mycoplasma putrefaciens Strain 9231, One of the Agents of Contagious Agalactia in Goats.</title>
        <authorList>
            <person name="Dupuy V."/>
            <person name="Sirand-Pugnet P."/>
            <person name="Baranowski E."/>
            <person name="Barre A."/>
            <person name="Breton M."/>
            <person name="Couture C."/>
            <person name="Dordet-Frisoni E."/>
            <person name="Gaurivaud P."/>
            <person name="Jacob D."/>
            <person name="Lemaitre C."/>
            <person name="Manso-Silvan L."/>
            <person name="Nikolski M."/>
            <person name="Nouvel L.X."/>
            <person name="Poumarat F."/>
            <person name="Tardy F."/>
            <person name="Thebault P."/>
            <person name="Theil S."/>
            <person name="Citti C."/>
            <person name="Blanchard A."/>
            <person name="Thiaucourt F."/>
        </authorList>
    </citation>
    <scope>NUCLEOTIDE SEQUENCE [LARGE SCALE GENOMIC DNA]</scope>
    <source>
        <strain evidence="10">Mput9231</strain>
    </source>
</reference>
<feature type="binding site" evidence="8">
    <location>
        <begin position="258"/>
        <end position="259"/>
    </location>
    <ligand>
        <name>L-histidine</name>
        <dbReference type="ChEBI" id="CHEBI:57595"/>
    </ligand>
</feature>
<protein>
    <recommendedName>
        <fullName evidence="7">Histidine--tRNA ligase</fullName>
        <ecNumber evidence="7">6.1.1.21</ecNumber>
    </recommendedName>
    <alternativeName>
        <fullName evidence="7">Histidyl-tRNA synthetase</fullName>
        <shortName evidence="7">HisRS</shortName>
    </alternativeName>
</protein>
<dbReference type="Proteomes" id="UP000012984">
    <property type="component" value="Chromosome"/>
</dbReference>
<keyword evidence="7" id="KW-0436">Ligase</keyword>
<dbReference type="HAMAP" id="MF_00127">
    <property type="entry name" value="His_tRNA_synth"/>
    <property type="match status" value="1"/>
</dbReference>
<dbReference type="RefSeq" id="WP_015587323.1">
    <property type="nucleotide sequence ID" value="NC_021083.1"/>
</dbReference>
<dbReference type="InterPro" id="IPR015807">
    <property type="entry name" value="His-tRNA-ligase"/>
</dbReference>
<dbReference type="SUPFAM" id="SSF52954">
    <property type="entry name" value="Class II aaRS ABD-related"/>
    <property type="match status" value="1"/>
</dbReference>
<dbReference type="PANTHER" id="PTHR43707">
    <property type="entry name" value="HISTIDYL-TRNA SYNTHETASE"/>
    <property type="match status" value="1"/>
</dbReference>
<dbReference type="Pfam" id="PF13393">
    <property type="entry name" value="tRNA-synt_His"/>
    <property type="match status" value="1"/>
</dbReference>
<feature type="binding site" evidence="8">
    <location>
        <begin position="80"/>
        <end position="82"/>
    </location>
    <ligand>
        <name>L-histidine</name>
        <dbReference type="ChEBI" id="CHEBI:57595"/>
    </ligand>
</feature>
<dbReference type="OrthoDB" id="9800814at2"/>
<dbReference type="PIRSF" id="PIRSF001549">
    <property type="entry name" value="His-tRNA_synth"/>
    <property type="match status" value="1"/>
</dbReference>
<keyword evidence="2 7" id="KW-0963">Cytoplasm</keyword>
<sequence length="422" mass="49182">MIQKPRGTQDIYLDQAKKWVTLENKLRDILNKYNYSEIRTPIFELKELFVRSVGQTSDIVSKEMYQFTDKKQREFVLKPEGTAPTVRALIENKLYTADNLPFKTYYLSPMFRYERPQIGRNRQFHQLGIEVFGSDDLQQDIEVLTIAYDIICQLKLQDKVDVVVNYLLTGLERQKYILELKKYLQQFDLCDDCQTRFEKNTLRILDCKIDATKFDDMISMRDFLNSEQLQRYQKTLKILNDLNIKTVQDDKLVRGLDYYTGFVFEIKYKDNSLGSQQTLIAGGRYNNLVSEIGNIKLAACGFGMGLERVLLILDQNKIAIDNKDNSLDLYTICLSDNAILINQQILSISRACNWKCDTNNMHKSLKSAFKQAEKYNAKNIIILGDQEAQTNNFIIKNQQTKQQQECNLENYTEKINLLLKGV</sequence>
<dbReference type="PATRIC" id="fig|1292033.3.peg.273"/>
<dbReference type="GO" id="GO:0005524">
    <property type="term" value="F:ATP binding"/>
    <property type="evidence" value="ECO:0007669"/>
    <property type="project" value="UniProtKB-UniRule"/>
</dbReference>
<dbReference type="eggNOG" id="COG0124">
    <property type="taxonomic scope" value="Bacteria"/>
</dbReference>
<dbReference type="InterPro" id="IPR036621">
    <property type="entry name" value="Anticodon-bd_dom_sf"/>
</dbReference>
<dbReference type="GO" id="GO:0004821">
    <property type="term" value="F:histidine-tRNA ligase activity"/>
    <property type="evidence" value="ECO:0007669"/>
    <property type="project" value="UniProtKB-UniRule"/>
</dbReference>
<keyword evidence="3 7" id="KW-0547">Nucleotide-binding</keyword>
<dbReference type="InterPro" id="IPR004154">
    <property type="entry name" value="Anticodon-bd"/>
</dbReference>
<dbReference type="CDD" id="cd00773">
    <property type="entry name" value="HisRS-like_core"/>
    <property type="match status" value="1"/>
</dbReference>
<evidence type="ECO:0000256" key="3">
    <source>
        <dbReference type="ARBA" id="ARBA00022741"/>
    </source>
</evidence>
<dbReference type="HOGENOM" id="CLU_025113_1_1_14"/>
<evidence type="ECO:0000259" key="9">
    <source>
        <dbReference type="PROSITE" id="PS50862"/>
    </source>
</evidence>
<dbReference type="Gene3D" id="3.30.930.10">
    <property type="entry name" value="Bira Bifunctional Protein, Domain 2"/>
    <property type="match status" value="1"/>
</dbReference>
<dbReference type="GO" id="GO:0005737">
    <property type="term" value="C:cytoplasm"/>
    <property type="evidence" value="ECO:0007669"/>
    <property type="project" value="UniProtKB-SubCell"/>
</dbReference>
<gene>
    <name evidence="7 10" type="primary">hisS</name>
    <name evidence="10" type="ORF">MPUT9231_2810</name>
</gene>
<keyword evidence="11" id="KW-1185">Reference proteome</keyword>
<dbReference type="Gene3D" id="3.40.50.800">
    <property type="entry name" value="Anticodon-binding domain"/>
    <property type="match status" value="1"/>
</dbReference>
<keyword evidence="5 7" id="KW-0030">Aminoacyl-tRNA synthetase</keyword>
<dbReference type="InterPro" id="IPR045864">
    <property type="entry name" value="aa-tRNA-synth_II/BPL/LPL"/>
</dbReference>
<dbReference type="EC" id="6.1.1.21" evidence="7"/>
<evidence type="ECO:0000256" key="8">
    <source>
        <dbReference type="PIRSR" id="PIRSR001549-1"/>
    </source>
</evidence>
<evidence type="ECO:0000256" key="7">
    <source>
        <dbReference type="HAMAP-Rule" id="MF_00127"/>
    </source>
</evidence>
<evidence type="ECO:0000313" key="10">
    <source>
        <dbReference type="EMBL" id="AGJ90705.1"/>
    </source>
</evidence>
<feature type="binding site" evidence="8">
    <location>
        <position position="130"/>
    </location>
    <ligand>
        <name>L-histidine</name>
        <dbReference type="ChEBI" id="CHEBI:57595"/>
    </ligand>
</feature>
<dbReference type="Pfam" id="PF03129">
    <property type="entry name" value="HGTP_anticodon"/>
    <property type="match status" value="1"/>
</dbReference>
<keyword evidence="4 7" id="KW-0067">ATP-binding</keyword>
<comment type="subunit">
    <text evidence="7">Homodimer.</text>
</comment>
<evidence type="ECO:0000313" key="11">
    <source>
        <dbReference type="Proteomes" id="UP000012984"/>
    </source>
</evidence>
<organism evidence="10 11">
    <name type="scientific">Mycoplasma putrefaciens Mput9231</name>
    <dbReference type="NCBI Taxonomy" id="1292033"/>
    <lineage>
        <taxon>Bacteria</taxon>
        <taxon>Bacillati</taxon>
        <taxon>Mycoplasmatota</taxon>
        <taxon>Mollicutes</taxon>
        <taxon>Mycoplasmataceae</taxon>
        <taxon>Mycoplasma</taxon>
    </lineage>
</organism>
<dbReference type="EMBL" id="CP004357">
    <property type="protein sequence ID" value="AGJ90705.1"/>
    <property type="molecule type" value="Genomic_DNA"/>
</dbReference>
<name>M9WGX4_9MOLU</name>
<evidence type="ECO:0000256" key="2">
    <source>
        <dbReference type="ARBA" id="ARBA00022490"/>
    </source>
</evidence>
<comment type="subcellular location">
    <subcellularLocation>
        <location evidence="7">Cytoplasm</location>
    </subcellularLocation>
</comment>
<dbReference type="NCBIfam" id="TIGR00442">
    <property type="entry name" value="hisS"/>
    <property type="match status" value="1"/>
</dbReference>
<evidence type="ECO:0000256" key="4">
    <source>
        <dbReference type="ARBA" id="ARBA00022840"/>
    </source>
</evidence>
<evidence type="ECO:0000256" key="5">
    <source>
        <dbReference type="ARBA" id="ARBA00023146"/>
    </source>
</evidence>
<dbReference type="PROSITE" id="PS50862">
    <property type="entry name" value="AA_TRNA_LIGASE_II"/>
    <property type="match status" value="1"/>
</dbReference>
<dbReference type="KEGG" id="mput:MPUT9231_2810"/>
<dbReference type="InterPro" id="IPR004516">
    <property type="entry name" value="HisRS/HisZ"/>
</dbReference>
<accession>M9WGX4</accession>
<feature type="domain" description="Aminoacyl-transfer RNA synthetases class-II family profile" evidence="9">
    <location>
        <begin position="22"/>
        <end position="313"/>
    </location>
</feature>
<feature type="binding site" evidence="8">
    <location>
        <position position="112"/>
    </location>
    <ligand>
        <name>L-histidine</name>
        <dbReference type="ChEBI" id="CHEBI:57595"/>
    </ligand>
</feature>
<dbReference type="InterPro" id="IPR006195">
    <property type="entry name" value="aa-tRNA-synth_II"/>
</dbReference>
<evidence type="ECO:0000256" key="6">
    <source>
        <dbReference type="ARBA" id="ARBA00047639"/>
    </source>
</evidence>
<dbReference type="PANTHER" id="PTHR43707:SF1">
    <property type="entry name" value="HISTIDINE--TRNA LIGASE, MITOCHONDRIAL-RELATED"/>
    <property type="match status" value="1"/>
</dbReference>
<keyword evidence="7" id="KW-0648">Protein biosynthesis</keyword>
<dbReference type="SUPFAM" id="SSF55681">
    <property type="entry name" value="Class II aaRS and biotin synthetases"/>
    <property type="match status" value="1"/>
</dbReference>
<comment type="similarity">
    <text evidence="1 7">Belongs to the class-II aminoacyl-tRNA synthetase family.</text>
</comment>
<comment type="catalytic activity">
    <reaction evidence="6 7">
        <text>tRNA(His) + L-histidine + ATP = L-histidyl-tRNA(His) + AMP + diphosphate + H(+)</text>
        <dbReference type="Rhea" id="RHEA:17313"/>
        <dbReference type="Rhea" id="RHEA-COMP:9665"/>
        <dbReference type="Rhea" id="RHEA-COMP:9689"/>
        <dbReference type="ChEBI" id="CHEBI:15378"/>
        <dbReference type="ChEBI" id="CHEBI:30616"/>
        <dbReference type="ChEBI" id="CHEBI:33019"/>
        <dbReference type="ChEBI" id="CHEBI:57595"/>
        <dbReference type="ChEBI" id="CHEBI:78442"/>
        <dbReference type="ChEBI" id="CHEBI:78527"/>
        <dbReference type="ChEBI" id="CHEBI:456215"/>
        <dbReference type="EC" id="6.1.1.21"/>
    </reaction>
</comment>
<evidence type="ECO:0000256" key="1">
    <source>
        <dbReference type="ARBA" id="ARBA00008226"/>
    </source>
</evidence>
<feature type="binding site" evidence="8">
    <location>
        <position position="126"/>
    </location>
    <ligand>
        <name>L-histidine</name>
        <dbReference type="ChEBI" id="CHEBI:57595"/>
    </ligand>
</feature>
<dbReference type="GO" id="GO:0006427">
    <property type="term" value="P:histidyl-tRNA aminoacylation"/>
    <property type="evidence" value="ECO:0007669"/>
    <property type="project" value="UniProtKB-UniRule"/>
</dbReference>
<dbReference type="InterPro" id="IPR041715">
    <property type="entry name" value="HisRS-like_core"/>
</dbReference>
<feature type="binding site" evidence="8">
    <location>
        <position position="254"/>
    </location>
    <ligand>
        <name>L-histidine</name>
        <dbReference type="ChEBI" id="CHEBI:57595"/>
    </ligand>
</feature>
<dbReference type="AlphaFoldDB" id="M9WGX4"/>
<proteinExistence type="inferred from homology"/>